<dbReference type="PRINTS" id="PR00099">
    <property type="entry name" value="CPSGATASE"/>
</dbReference>
<gene>
    <name evidence="3" type="ORF">IR135_01970</name>
</gene>
<dbReference type="InterPro" id="IPR029062">
    <property type="entry name" value="Class_I_gatase-like"/>
</dbReference>
<dbReference type="EMBL" id="JADGLW010000001">
    <property type="protein sequence ID" value="MBF0753024.1"/>
    <property type="molecule type" value="Genomic_DNA"/>
</dbReference>
<evidence type="ECO:0000313" key="4">
    <source>
        <dbReference type="Proteomes" id="UP000647980"/>
    </source>
</evidence>
<dbReference type="Proteomes" id="UP000647980">
    <property type="component" value="Unassembled WGS sequence"/>
</dbReference>
<dbReference type="NCBIfam" id="TIGR00566">
    <property type="entry name" value="trpG_papA"/>
    <property type="match status" value="1"/>
</dbReference>
<keyword evidence="1" id="KW-0315">Glutamine amidotransferase</keyword>
<keyword evidence="4" id="KW-1185">Reference proteome</keyword>
<dbReference type="SUPFAM" id="SSF52317">
    <property type="entry name" value="Class I glutamine amidotransferase-like"/>
    <property type="match status" value="1"/>
</dbReference>
<evidence type="ECO:0000256" key="1">
    <source>
        <dbReference type="ARBA" id="ARBA00022962"/>
    </source>
</evidence>
<dbReference type="CDD" id="cd01743">
    <property type="entry name" value="GATase1_Anthranilate_Synthase"/>
    <property type="match status" value="1"/>
</dbReference>
<proteinExistence type="predicted"/>
<dbReference type="PROSITE" id="PS51273">
    <property type="entry name" value="GATASE_TYPE_1"/>
    <property type="match status" value="1"/>
</dbReference>
<reference evidence="3 4" key="1">
    <citation type="submission" date="2020-10" db="EMBL/GenBank/DDBJ databases">
        <title>Mouse Oral microbiota.</title>
        <authorList>
            <person name="Joseph S."/>
            <person name="Aduse-Opoku J."/>
        </authorList>
    </citation>
    <scope>NUCLEOTIDE SEQUENCE [LARGE SCALE GENOMIC DNA]</scope>
    <source>
        <strain evidence="3 4">19428wE5_W307</strain>
    </source>
</reference>
<accession>A0ABR9XX33</accession>
<organism evidence="3 4">
    <name type="scientific">Jeotgalicoccus nanhaiensis</name>
    <dbReference type="NCBI Taxonomy" id="568603"/>
    <lineage>
        <taxon>Bacteria</taxon>
        <taxon>Bacillati</taxon>
        <taxon>Bacillota</taxon>
        <taxon>Bacilli</taxon>
        <taxon>Bacillales</taxon>
        <taxon>Staphylococcaceae</taxon>
        <taxon>Jeotgalicoccus</taxon>
    </lineage>
</organism>
<dbReference type="PRINTS" id="PR00097">
    <property type="entry name" value="ANTSNTHASEII"/>
</dbReference>
<protein>
    <submittedName>
        <fullName evidence="3">Aminodeoxychorismate/anthranilate synthase component II</fullName>
    </submittedName>
</protein>
<dbReference type="Gene3D" id="3.40.50.880">
    <property type="match status" value="1"/>
</dbReference>
<evidence type="ECO:0000313" key="3">
    <source>
        <dbReference type="EMBL" id="MBF0753024.1"/>
    </source>
</evidence>
<dbReference type="Pfam" id="PF00117">
    <property type="entry name" value="GATase"/>
    <property type="match status" value="1"/>
</dbReference>
<dbReference type="InterPro" id="IPR017926">
    <property type="entry name" value="GATASE"/>
</dbReference>
<dbReference type="InterPro" id="IPR006221">
    <property type="entry name" value="TrpG/PapA_dom"/>
</dbReference>
<dbReference type="PRINTS" id="PR00096">
    <property type="entry name" value="GATASE"/>
</dbReference>
<dbReference type="InterPro" id="IPR050472">
    <property type="entry name" value="Anth_synth/Amidotransfase"/>
</dbReference>
<evidence type="ECO:0000259" key="2">
    <source>
        <dbReference type="Pfam" id="PF00117"/>
    </source>
</evidence>
<comment type="caution">
    <text evidence="3">The sequence shown here is derived from an EMBL/GenBank/DDBJ whole genome shotgun (WGS) entry which is preliminary data.</text>
</comment>
<dbReference type="PANTHER" id="PTHR43418:SF4">
    <property type="entry name" value="MULTIFUNCTIONAL TRYPTOPHAN BIOSYNTHESIS PROTEIN"/>
    <property type="match status" value="1"/>
</dbReference>
<name>A0ABR9XX33_9STAP</name>
<sequence length="213" mass="24321">MILLNKLHAGRRPVNLLMIDNYDSFTYNLVHYIENNPYKAGIKVVTPDQLNDKLIDDFNIIGLIISPGPSHPEDRPEVLQFIEKYYRELPVLGICLGHQMLWHMFGGEVSRGERPVHGHVSDVYHNKEGLYKDLPSPLAGCRYHSLACSGELSDFNITGRTEDGINMAIQHKRYPIFGVQYHPEAVLSEHGRAQLNNFIRIAVEESHESTYKI</sequence>
<dbReference type="PANTHER" id="PTHR43418">
    <property type="entry name" value="MULTIFUNCTIONAL TRYPTOPHAN BIOSYNTHESIS PROTEIN-RELATED"/>
    <property type="match status" value="1"/>
</dbReference>
<feature type="domain" description="Glutamine amidotransferase" evidence="2">
    <location>
        <begin position="17"/>
        <end position="199"/>
    </location>
</feature>